<feature type="compositionally biased region" description="Pro residues" evidence="5">
    <location>
        <begin position="1"/>
        <end position="12"/>
    </location>
</feature>
<dbReference type="InterPro" id="IPR007343">
    <property type="entry name" value="Uncharacterised_pept_Zn_put"/>
</dbReference>
<dbReference type="AlphaFoldDB" id="A0A2A2ZJ19"/>
<evidence type="ECO:0000256" key="2">
    <source>
        <dbReference type="ARBA" id="ARBA00022692"/>
    </source>
</evidence>
<proteinExistence type="predicted"/>
<gene>
    <name evidence="7" type="ORF">CKJ66_12190</name>
</gene>
<accession>A0A2A2ZJ19</accession>
<name>A0A2A2ZJ19_MYCAV</name>
<evidence type="ECO:0000256" key="4">
    <source>
        <dbReference type="ARBA" id="ARBA00023136"/>
    </source>
</evidence>
<feature type="compositionally biased region" description="Pro residues" evidence="5">
    <location>
        <begin position="70"/>
        <end position="87"/>
    </location>
</feature>
<keyword evidence="2 6" id="KW-0812">Transmembrane</keyword>
<keyword evidence="3 6" id="KW-1133">Transmembrane helix</keyword>
<feature type="transmembrane region" description="Helical" evidence="6">
    <location>
        <begin position="124"/>
        <end position="145"/>
    </location>
</feature>
<evidence type="ECO:0000256" key="5">
    <source>
        <dbReference type="SAM" id="MobiDB-lite"/>
    </source>
</evidence>
<sequence length="439" mass="46475">MYPVPPPRPVAPAPQWGNTGSHRAFRRPPPQQPVVPHGGGVRPPGSLHYPHPPVPPRQYQRPPASAQGYPPRPGPPPRPYPPRPVPPAHAGWPSTPPAYVPASAPQPYPVPSQPHPAPARQRRWASAAMALVVIVALGVISVAIASPDTVRSAFAPNPVSTLPGGGTTTPSASRTASATSSTRTTTTRSATTTRTTTTTPSIAPLPTGEQALSGNPILAAGGMIKQVCSPPGRPTDAVTGQAFYGAALPCLMGAWGPLFNRARLAFNKPGVIVPTGTVITSPCGTSSTGTFAAFYCGGNETIYMPIEGQPDSWTEGRPLNYVSTFAHEFGHHVQGLNGTLEEAHRRMRNAGRQSPEGLQASRRQELQAQCFAGMFIESITDSGGFFTRSDTDNTRRFESMRDDSPTHGTAAHYVDWWGRGLANDPARCNTWSAPASDVN</sequence>
<reference evidence="7 8" key="1">
    <citation type="submission" date="2017-08" db="EMBL/GenBank/DDBJ databases">
        <title>Phylogenetic analysis of Mycobacterium avium complex whole genomes.</title>
        <authorList>
            <person name="Caverly L.J."/>
            <person name="Spilker T."/>
            <person name="Lipuma J."/>
        </authorList>
    </citation>
    <scope>NUCLEOTIDE SEQUENCE [LARGE SCALE GENOMIC DNA]</scope>
    <source>
        <strain evidence="7 8">FLAC0165</strain>
    </source>
</reference>
<feature type="compositionally biased region" description="Low complexity" evidence="5">
    <location>
        <begin position="168"/>
        <end position="201"/>
    </location>
</feature>
<dbReference type="EMBL" id="NSFD01000030">
    <property type="protein sequence ID" value="PBA26537.1"/>
    <property type="molecule type" value="Genomic_DNA"/>
</dbReference>
<organism evidence="7 8">
    <name type="scientific">Mycobacterium avium</name>
    <dbReference type="NCBI Taxonomy" id="1764"/>
    <lineage>
        <taxon>Bacteria</taxon>
        <taxon>Bacillati</taxon>
        <taxon>Actinomycetota</taxon>
        <taxon>Actinomycetes</taxon>
        <taxon>Mycobacteriales</taxon>
        <taxon>Mycobacteriaceae</taxon>
        <taxon>Mycobacterium</taxon>
        <taxon>Mycobacterium avium complex (MAC)</taxon>
    </lineage>
</organism>
<dbReference type="Pfam" id="PF04228">
    <property type="entry name" value="Zn_peptidase"/>
    <property type="match status" value="1"/>
</dbReference>
<evidence type="ECO:0000256" key="3">
    <source>
        <dbReference type="ARBA" id="ARBA00022989"/>
    </source>
</evidence>
<dbReference type="PANTHER" id="PTHR30168">
    <property type="entry name" value="PUTATIVE MEMBRANE PROTEIN YPFJ"/>
    <property type="match status" value="1"/>
</dbReference>
<dbReference type="GO" id="GO:0016020">
    <property type="term" value="C:membrane"/>
    <property type="evidence" value="ECO:0007669"/>
    <property type="project" value="UniProtKB-SubCell"/>
</dbReference>
<evidence type="ECO:0000256" key="1">
    <source>
        <dbReference type="ARBA" id="ARBA00004167"/>
    </source>
</evidence>
<dbReference type="PANTHER" id="PTHR30168:SF0">
    <property type="entry name" value="INNER MEMBRANE PROTEIN"/>
    <property type="match status" value="1"/>
</dbReference>
<comment type="caution">
    <text evidence="7">The sequence shown here is derived from an EMBL/GenBank/DDBJ whole genome shotgun (WGS) entry which is preliminary data.</text>
</comment>
<feature type="region of interest" description="Disordered" evidence="5">
    <location>
        <begin position="156"/>
        <end position="209"/>
    </location>
</feature>
<evidence type="ECO:0000313" key="8">
    <source>
        <dbReference type="Proteomes" id="UP000217768"/>
    </source>
</evidence>
<keyword evidence="4 6" id="KW-0472">Membrane</keyword>
<evidence type="ECO:0008006" key="9">
    <source>
        <dbReference type="Google" id="ProtNLM"/>
    </source>
</evidence>
<evidence type="ECO:0000256" key="6">
    <source>
        <dbReference type="SAM" id="Phobius"/>
    </source>
</evidence>
<feature type="region of interest" description="Disordered" evidence="5">
    <location>
        <begin position="1"/>
        <end position="98"/>
    </location>
</feature>
<comment type="subcellular location">
    <subcellularLocation>
        <location evidence="1">Membrane</location>
        <topology evidence="1">Single-pass membrane protein</topology>
    </subcellularLocation>
</comment>
<evidence type="ECO:0000313" key="7">
    <source>
        <dbReference type="EMBL" id="PBA26537.1"/>
    </source>
</evidence>
<dbReference type="Proteomes" id="UP000217768">
    <property type="component" value="Unassembled WGS sequence"/>
</dbReference>
<protein>
    <recommendedName>
        <fullName evidence="9">Metalloprotease</fullName>
    </recommendedName>
</protein>